<dbReference type="Proteomes" id="UP000615455">
    <property type="component" value="Unassembled WGS sequence"/>
</dbReference>
<dbReference type="InterPro" id="IPR049945">
    <property type="entry name" value="AAA_22"/>
</dbReference>
<evidence type="ECO:0000313" key="2">
    <source>
        <dbReference type="EMBL" id="GFZ93850.1"/>
    </source>
</evidence>
<feature type="domain" description="ORC1/DEAH AAA+ ATPase" evidence="1">
    <location>
        <begin position="147"/>
        <end position="286"/>
    </location>
</feature>
<name>A0ABQ1EZP0_9BACL</name>
<dbReference type="EMBL" id="BMHE01000027">
    <property type="protein sequence ID" value="GFZ93850.1"/>
    <property type="molecule type" value="Genomic_DNA"/>
</dbReference>
<proteinExistence type="predicted"/>
<sequence length="298" mass="33683">MKPIEHYTLNPILKGKVVTAQYNADQVIKAYAGNPLIESLPSIMEEEEVLNIRPKYPDYDQSQLKMSRKLRLHCVKQLSDYVDILPIHILKQRFSRMLRHGYVARNPLLREYTRLFHVDVQKILGSSVDEDGANVAGIRSAAAGFNIIGVSGQGKSTADNLNLLLYPQVIQHSEYKGKPFILDQLVWLKFNCPFDGTIKGLCINFLQAVDAVLGTNYYKRFSTKGSTTDTLILRTAQIASGHCLGTLVIDEIQNLFLEKSSGLKWRVQVNLFLDMINTIGVPIVLVEQLIHRSEEKTR</sequence>
<dbReference type="Pfam" id="PF13401">
    <property type="entry name" value="AAA_22"/>
    <property type="match status" value="1"/>
</dbReference>
<gene>
    <name evidence="2" type="ORF">GCM10008018_45360</name>
</gene>
<comment type="caution">
    <text evidence="2">The sequence shown here is derived from an EMBL/GenBank/DDBJ whole genome shotgun (WGS) entry which is preliminary data.</text>
</comment>
<reference evidence="3" key="1">
    <citation type="journal article" date="2019" name="Int. J. Syst. Evol. Microbiol.">
        <title>The Global Catalogue of Microorganisms (GCM) 10K type strain sequencing project: providing services to taxonomists for standard genome sequencing and annotation.</title>
        <authorList>
            <consortium name="The Broad Institute Genomics Platform"/>
            <consortium name="The Broad Institute Genome Sequencing Center for Infectious Disease"/>
            <person name="Wu L."/>
            <person name="Ma J."/>
        </authorList>
    </citation>
    <scope>NUCLEOTIDE SEQUENCE [LARGE SCALE GENOMIC DNA]</scope>
    <source>
        <strain evidence="3">CGMCC 1.15043</strain>
    </source>
</reference>
<evidence type="ECO:0000313" key="3">
    <source>
        <dbReference type="Proteomes" id="UP000615455"/>
    </source>
</evidence>
<evidence type="ECO:0000259" key="1">
    <source>
        <dbReference type="Pfam" id="PF13401"/>
    </source>
</evidence>
<accession>A0ABQ1EZP0</accession>
<protein>
    <recommendedName>
        <fullName evidence="1">ORC1/DEAH AAA+ ATPase domain-containing protein</fullName>
    </recommendedName>
</protein>
<dbReference type="RefSeq" id="WP_189015276.1">
    <property type="nucleotide sequence ID" value="NZ_BMHE01000027.1"/>
</dbReference>
<keyword evidence="3" id="KW-1185">Reference proteome</keyword>
<organism evidence="2 3">
    <name type="scientific">Paenibacillus marchantiophytorum</name>
    <dbReference type="NCBI Taxonomy" id="1619310"/>
    <lineage>
        <taxon>Bacteria</taxon>
        <taxon>Bacillati</taxon>
        <taxon>Bacillota</taxon>
        <taxon>Bacilli</taxon>
        <taxon>Bacillales</taxon>
        <taxon>Paenibacillaceae</taxon>
        <taxon>Paenibacillus</taxon>
    </lineage>
</organism>